<comment type="caution">
    <text evidence="1">The sequence shown here is derived from an EMBL/GenBank/DDBJ whole genome shotgun (WGS) entry which is preliminary data.</text>
</comment>
<dbReference type="HOGENOM" id="CLU_1228701_0_0_5"/>
<dbReference type="EMBL" id="AAMT01000023">
    <property type="protein sequence ID" value="EAQ10855.1"/>
    <property type="molecule type" value="Genomic_DNA"/>
</dbReference>
<gene>
    <name evidence="1" type="ORF">RB2654_21843</name>
</gene>
<dbReference type="AlphaFoldDB" id="A3VLG7"/>
<name>A3VLG7_9RHOB</name>
<sequence>MRDTYVADDHEGPELNIKIPAFRRRLYGGTPIIERHVLRFQQAVQPVFRDPFDHLPPFCLNLGEEYGAFPLELCHIDHAMNELKAVKQGTAQHVRLKLGVNFDLTVTRVHTPGSIALDDALFLMLPENAKTFEPLVLNATSMGALCEAFESAWFHDDDVDVLGENWLTSIESSGTKPGTRDYAPVPTPARHWEHAAPDDVKAAVDSTLLWTNPVEPYLGDMK</sequence>
<evidence type="ECO:0000313" key="2">
    <source>
        <dbReference type="Proteomes" id="UP000002931"/>
    </source>
</evidence>
<organism evidence="1 2">
    <name type="scientific">Maritimibacter alkaliphilus HTCC2654</name>
    <dbReference type="NCBI Taxonomy" id="314271"/>
    <lineage>
        <taxon>Bacteria</taxon>
        <taxon>Pseudomonadati</taxon>
        <taxon>Pseudomonadota</taxon>
        <taxon>Alphaproteobacteria</taxon>
        <taxon>Rhodobacterales</taxon>
        <taxon>Roseobacteraceae</taxon>
        <taxon>Maritimibacter</taxon>
    </lineage>
</organism>
<protein>
    <submittedName>
        <fullName evidence="1">Uncharacterized protein</fullName>
    </submittedName>
</protein>
<accession>A3VLG7</accession>
<proteinExistence type="predicted"/>
<reference evidence="1 2" key="1">
    <citation type="journal article" date="2010" name="J. Bacteriol.">
        <title>Genome sequences of Pelagibaca bermudensis HTCC2601T and Maritimibacter alkaliphilus HTCC2654T, the type strains of two marine Roseobacter genera.</title>
        <authorList>
            <person name="Thrash J.C."/>
            <person name="Cho J.C."/>
            <person name="Ferriera S."/>
            <person name="Johnson J."/>
            <person name="Vergin K.L."/>
            <person name="Giovannoni S.J."/>
        </authorList>
    </citation>
    <scope>NUCLEOTIDE SEQUENCE [LARGE SCALE GENOMIC DNA]</scope>
    <source>
        <strain evidence="1 2">HTCC2654</strain>
    </source>
</reference>
<dbReference type="RefSeq" id="WP_008335751.1">
    <property type="nucleotide sequence ID" value="NZ_VNHV01000007.1"/>
</dbReference>
<dbReference type="Proteomes" id="UP000002931">
    <property type="component" value="Unassembled WGS sequence"/>
</dbReference>
<evidence type="ECO:0000313" key="1">
    <source>
        <dbReference type="EMBL" id="EAQ10855.1"/>
    </source>
</evidence>
<keyword evidence="2" id="KW-1185">Reference proteome</keyword>
<dbReference type="STRING" id="314271.RB2654_21843"/>